<name>A0A255H720_9ACTN</name>
<organism evidence="2 3">
    <name type="scientific">Enemella dayhoffiae</name>
    <dbReference type="NCBI Taxonomy" id="2016507"/>
    <lineage>
        <taxon>Bacteria</taxon>
        <taxon>Bacillati</taxon>
        <taxon>Actinomycetota</taxon>
        <taxon>Actinomycetes</taxon>
        <taxon>Propionibacteriales</taxon>
        <taxon>Propionibacteriaceae</taxon>
        <taxon>Enemella</taxon>
    </lineage>
</organism>
<feature type="domain" description="HTH marR-type" evidence="1">
    <location>
        <begin position="1"/>
        <end position="135"/>
    </location>
</feature>
<proteinExistence type="predicted"/>
<dbReference type="AlphaFoldDB" id="A0A255H720"/>
<dbReference type="OrthoDB" id="3267657at2"/>
<dbReference type="InterPro" id="IPR036390">
    <property type="entry name" value="WH_DNA-bd_sf"/>
</dbReference>
<dbReference type="InterPro" id="IPR000835">
    <property type="entry name" value="HTH_MarR-typ"/>
</dbReference>
<dbReference type="PROSITE" id="PS50995">
    <property type="entry name" value="HTH_MARR_2"/>
    <property type="match status" value="1"/>
</dbReference>
<evidence type="ECO:0000313" key="2">
    <source>
        <dbReference type="EMBL" id="OYO23096.1"/>
    </source>
</evidence>
<accession>A0A255H720</accession>
<sequence length="140" mass="14620">MDLATELHDLVLTMDRQAAEVLRPLGVNLRQHVALTIIGEHPGLTGRQLAGGLRVTGAAASGIVRGLVTDGLAEADAAPGSGNRQSLRLTPAGTELLGRTTGALGSSFDEVVRRSGHDPDRLAAALHDIHQQLVNDPKES</sequence>
<reference evidence="2 3" key="1">
    <citation type="submission" date="2017-07" db="EMBL/GenBank/DDBJ databases">
        <title>Draft whole genome sequences of clinical Proprionibacteriaceae strains.</title>
        <authorList>
            <person name="Bernier A.-M."/>
            <person name="Bernard K."/>
            <person name="Domingo M.-C."/>
        </authorList>
    </citation>
    <scope>NUCLEOTIDE SEQUENCE [LARGE SCALE GENOMIC DNA]</scope>
    <source>
        <strain evidence="2 3">NML 130396</strain>
    </source>
</reference>
<dbReference type="SUPFAM" id="SSF46785">
    <property type="entry name" value="Winged helix' DNA-binding domain"/>
    <property type="match status" value="1"/>
</dbReference>
<gene>
    <name evidence="2" type="ORF">CGZ93_06435</name>
</gene>
<comment type="caution">
    <text evidence="2">The sequence shown here is derived from an EMBL/GenBank/DDBJ whole genome shotgun (WGS) entry which is preliminary data.</text>
</comment>
<evidence type="ECO:0000259" key="1">
    <source>
        <dbReference type="PROSITE" id="PS50995"/>
    </source>
</evidence>
<dbReference type="SMART" id="SM00347">
    <property type="entry name" value="HTH_MARR"/>
    <property type="match status" value="1"/>
</dbReference>
<keyword evidence="3" id="KW-1185">Reference proteome</keyword>
<dbReference type="EMBL" id="NMVQ01000008">
    <property type="protein sequence ID" value="OYO23096.1"/>
    <property type="molecule type" value="Genomic_DNA"/>
</dbReference>
<dbReference type="Proteomes" id="UP000216311">
    <property type="component" value="Unassembled WGS sequence"/>
</dbReference>
<dbReference type="Gene3D" id="1.10.10.10">
    <property type="entry name" value="Winged helix-like DNA-binding domain superfamily/Winged helix DNA-binding domain"/>
    <property type="match status" value="1"/>
</dbReference>
<protein>
    <submittedName>
        <fullName evidence="2">MarR family transcriptional regulator</fullName>
    </submittedName>
</protein>
<dbReference type="InterPro" id="IPR036388">
    <property type="entry name" value="WH-like_DNA-bd_sf"/>
</dbReference>
<dbReference type="RefSeq" id="WP_094363330.1">
    <property type="nucleotide sequence ID" value="NZ_NMVQ01000008.1"/>
</dbReference>
<dbReference type="Pfam" id="PF12802">
    <property type="entry name" value="MarR_2"/>
    <property type="match status" value="1"/>
</dbReference>
<dbReference type="GO" id="GO:0003700">
    <property type="term" value="F:DNA-binding transcription factor activity"/>
    <property type="evidence" value="ECO:0007669"/>
    <property type="project" value="InterPro"/>
</dbReference>
<evidence type="ECO:0000313" key="3">
    <source>
        <dbReference type="Proteomes" id="UP000216311"/>
    </source>
</evidence>